<dbReference type="Proteomes" id="UP000060016">
    <property type="component" value="Chromosome"/>
</dbReference>
<evidence type="ECO:0000256" key="1">
    <source>
        <dbReference type="SAM" id="Phobius"/>
    </source>
</evidence>
<dbReference type="EMBL" id="CP012342">
    <property type="protein sequence ID" value="AKV58506.1"/>
    <property type="molecule type" value="Genomic_DNA"/>
</dbReference>
<sequence length="84" mass="9253">MAENQNMRAPEKRSLITMVKPDPTFWFPVYAIGFAYLMAWIVTDIRFLSFQDTKRALCLLLALAALASPLCPGKASSSAGLPDC</sequence>
<dbReference type="AlphaFoldDB" id="A0A0K1RBC1"/>
<gene>
    <name evidence="2" type="ORF">AK829_04180</name>
</gene>
<keyword evidence="1" id="KW-0812">Transmembrane</keyword>
<protein>
    <submittedName>
        <fullName evidence="2">Uncharacterized protein</fullName>
    </submittedName>
</protein>
<evidence type="ECO:0000313" key="3">
    <source>
        <dbReference type="Proteomes" id="UP000060016"/>
    </source>
</evidence>
<keyword evidence="3" id="KW-1185">Reference proteome</keyword>
<organism evidence="2 3">
    <name type="scientific">Corynebacterium riegelii</name>
    <dbReference type="NCBI Taxonomy" id="156976"/>
    <lineage>
        <taxon>Bacteria</taxon>
        <taxon>Bacillati</taxon>
        <taxon>Actinomycetota</taxon>
        <taxon>Actinomycetes</taxon>
        <taxon>Mycobacteriales</taxon>
        <taxon>Corynebacteriaceae</taxon>
        <taxon>Corynebacterium</taxon>
    </lineage>
</organism>
<keyword evidence="1" id="KW-1133">Transmembrane helix</keyword>
<dbReference type="PATRIC" id="fig|156976.3.peg.829"/>
<reference evidence="2 3" key="1">
    <citation type="submission" date="2015-08" db="EMBL/GenBank/DDBJ databases">
        <authorList>
            <person name="Babu N.S."/>
            <person name="Beckwith C.J."/>
            <person name="Beseler K.G."/>
            <person name="Brison A."/>
            <person name="Carone J.V."/>
            <person name="Caskin T.P."/>
            <person name="Diamond M."/>
            <person name="Durham M.E."/>
            <person name="Foxe J.M."/>
            <person name="Go M."/>
            <person name="Henderson B.A."/>
            <person name="Jones I.B."/>
            <person name="McGettigan J.A."/>
            <person name="Micheletti S.J."/>
            <person name="Nasrallah M.E."/>
            <person name="Ortiz D."/>
            <person name="Piller C.R."/>
            <person name="Privatt S.R."/>
            <person name="Schneider S.L."/>
            <person name="Sharp S."/>
            <person name="Smith T.C."/>
            <person name="Stanton J.D."/>
            <person name="Ullery H.E."/>
            <person name="Wilson R.J."/>
            <person name="Serrano M.G."/>
            <person name="Buck G."/>
            <person name="Lee V."/>
            <person name="Wang Y."/>
            <person name="Carvalho R."/>
            <person name="Voegtly L."/>
            <person name="Shi R."/>
            <person name="Duckworth R."/>
            <person name="Johnson A."/>
            <person name="Loviza R."/>
            <person name="Walstead R."/>
            <person name="Shah Z."/>
            <person name="Kiflezghi M."/>
            <person name="Wade K."/>
            <person name="Ball S.L."/>
            <person name="Bradley K.W."/>
            <person name="Asai D.J."/>
            <person name="Bowman C.A."/>
            <person name="Russell D.A."/>
            <person name="Pope W.H."/>
            <person name="Jacobs-Sera D."/>
            <person name="Hendrix R.W."/>
            <person name="Hatfull G.F."/>
        </authorList>
    </citation>
    <scope>NUCLEOTIDE SEQUENCE [LARGE SCALE GENOMIC DNA]</scope>
    <source>
        <strain evidence="2 3">PUDD_83A45</strain>
    </source>
</reference>
<evidence type="ECO:0000313" key="2">
    <source>
        <dbReference type="EMBL" id="AKV58506.1"/>
    </source>
</evidence>
<keyword evidence="1" id="KW-0472">Membrane</keyword>
<feature type="transmembrane region" description="Helical" evidence="1">
    <location>
        <begin position="57"/>
        <end position="75"/>
    </location>
</feature>
<proteinExistence type="predicted"/>
<accession>A0A0K1RBC1</accession>
<dbReference type="KEGG" id="crie:AK829_04180"/>
<name>A0A0K1RBC1_9CORY</name>
<feature type="transmembrane region" description="Helical" evidence="1">
    <location>
        <begin position="25"/>
        <end position="45"/>
    </location>
</feature>